<accession>A0A8S5QG57</accession>
<organism evidence="1">
    <name type="scientific">Myoviridae sp. ctn8H20</name>
    <dbReference type="NCBI Taxonomy" id="2825169"/>
    <lineage>
        <taxon>Viruses</taxon>
        <taxon>Duplodnaviria</taxon>
        <taxon>Heunggongvirae</taxon>
        <taxon>Uroviricota</taxon>
        <taxon>Caudoviricetes</taxon>
    </lineage>
</organism>
<evidence type="ECO:0000313" key="1">
    <source>
        <dbReference type="EMBL" id="DAE17741.1"/>
    </source>
</evidence>
<dbReference type="EMBL" id="BK015645">
    <property type="protein sequence ID" value="DAE17741.1"/>
    <property type="molecule type" value="Genomic_DNA"/>
</dbReference>
<reference evidence="1" key="1">
    <citation type="journal article" date="2021" name="Proc. Natl. Acad. Sci. U.S.A.">
        <title>A Catalog of Tens of Thousands of Viruses from Human Metagenomes Reveals Hidden Associations with Chronic Diseases.</title>
        <authorList>
            <person name="Tisza M.J."/>
            <person name="Buck C.B."/>
        </authorList>
    </citation>
    <scope>NUCLEOTIDE SEQUENCE</scope>
    <source>
        <strain evidence="1">Ctn8H20</strain>
    </source>
</reference>
<sequence>MQGCIYLNRFPINILNFMVSFNLLEVDEQYVRQIFKCIRDLLFVGS</sequence>
<proteinExistence type="predicted"/>
<name>A0A8S5QG57_9CAUD</name>
<protein>
    <submittedName>
        <fullName evidence="1">Uncharacterized protein</fullName>
    </submittedName>
</protein>